<feature type="chain" id="PRO_5035820271" description="Secreted protein" evidence="1">
    <location>
        <begin position="25"/>
        <end position="73"/>
    </location>
</feature>
<gene>
    <name evidence="2" type="ORF">KC19_3G008600</name>
</gene>
<dbReference type="Proteomes" id="UP000822688">
    <property type="component" value="Chromosome 3"/>
</dbReference>
<accession>A0A8T0IFU9</accession>
<evidence type="ECO:0000256" key="1">
    <source>
        <dbReference type="SAM" id="SignalP"/>
    </source>
</evidence>
<sequence>MWSLQLSRALFRIVALLPFLGAESLNYMSKFLAIPSQDYQDIVRDCMCVAHGAGVSSSGHIVITEWTSFIICA</sequence>
<feature type="signal peptide" evidence="1">
    <location>
        <begin position="1"/>
        <end position="24"/>
    </location>
</feature>
<keyword evidence="3" id="KW-1185">Reference proteome</keyword>
<comment type="caution">
    <text evidence="2">The sequence shown here is derived from an EMBL/GenBank/DDBJ whole genome shotgun (WGS) entry which is preliminary data.</text>
</comment>
<organism evidence="2 3">
    <name type="scientific">Ceratodon purpureus</name>
    <name type="common">Fire moss</name>
    <name type="synonym">Dicranum purpureum</name>
    <dbReference type="NCBI Taxonomy" id="3225"/>
    <lineage>
        <taxon>Eukaryota</taxon>
        <taxon>Viridiplantae</taxon>
        <taxon>Streptophyta</taxon>
        <taxon>Embryophyta</taxon>
        <taxon>Bryophyta</taxon>
        <taxon>Bryophytina</taxon>
        <taxon>Bryopsida</taxon>
        <taxon>Dicranidae</taxon>
        <taxon>Pseudoditrichales</taxon>
        <taxon>Ditrichaceae</taxon>
        <taxon>Ceratodon</taxon>
    </lineage>
</organism>
<keyword evidence="1" id="KW-0732">Signal</keyword>
<name>A0A8T0IFU9_CERPU</name>
<evidence type="ECO:0008006" key="4">
    <source>
        <dbReference type="Google" id="ProtNLM"/>
    </source>
</evidence>
<evidence type="ECO:0000313" key="2">
    <source>
        <dbReference type="EMBL" id="KAG0581779.1"/>
    </source>
</evidence>
<proteinExistence type="predicted"/>
<reference evidence="2" key="1">
    <citation type="submission" date="2020-06" db="EMBL/GenBank/DDBJ databases">
        <title>WGS assembly of Ceratodon purpureus strain R40.</title>
        <authorList>
            <person name="Carey S.B."/>
            <person name="Jenkins J."/>
            <person name="Shu S."/>
            <person name="Lovell J.T."/>
            <person name="Sreedasyam A."/>
            <person name="Maumus F."/>
            <person name="Tiley G.P."/>
            <person name="Fernandez-Pozo N."/>
            <person name="Barry K."/>
            <person name="Chen C."/>
            <person name="Wang M."/>
            <person name="Lipzen A."/>
            <person name="Daum C."/>
            <person name="Saski C.A."/>
            <person name="Payton A.C."/>
            <person name="Mcbreen J.C."/>
            <person name="Conrad R.E."/>
            <person name="Kollar L.M."/>
            <person name="Olsson S."/>
            <person name="Huttunen S."/>
            <person name="Landis J.B."/>
            <person name="Wickett N.J."/>
            <person name="Johnson M.G."/>
            <person name="Rensing S.A."/>
            <person name="Grimwood J."/>
            <person name="Schmutz J."/>
            <person name="Mcdaniel S.F."/>
        </authorList>
    </citation>
    <scope>NUCLEOTIDE SEQUENCE</scope>
    <source>
        <strain evidence="2">R40</strain>
    </source>
</reference>
<protein>
    <recommendedName>
        <fullName evidence="4">Secreted protein</fullName>
    </recommendedName>
</protein>
<evidence type="ECO:0000313" key="3">
    <source>
        <dbReference type="Proteomes" id="UP000822688"/>
    </source>
</evidence>
<dbReference type="EMBL" id="CM026423">
    <property type="protein sequence ID" value="KAG0581779.1"/>
    <property type="molecule type" value="Genomic_DNA"/>
</dbReference>
<dbReference type="AlphaFoldDB" id="A0A8T0IFU9"/>